<proteinExistence type="inferred from homology"/>
<name>A0A9E4MZK2_9GAMM</name>
<dbReference type="NCBIfam" id="TIGR03570">
    <property type="entry name" value="NeuD_NnaD"/>
    <property type="match status" value="1"/>
</dbReference>
<comment type="caution">
    <text evidence="4">The sequence shown here is derived from an EMBL/GenBank/DDBJ whole genome shotgun (WGS) entry which is preliminary data.</text>
</comment>
<evidence type="ECO:0000313" key="4">
    <source>
        <dbReference type="EMBL" id="MCG7937594.1"/>
    </source>
</evidence>
<dbReference type="PANTHER" id="PTHR43300:SF7">
    <property type="entry name" value="UDP-N-ACETYLBACILLOSAMINE N-ACETYLTRANSFERASE"/>
    <property type="match status" value="1"/>
</dbReference>
<dbReference type="Pfam" id="PF17836">
    <property type="entry name" value="PglD_N"/>
    <property type="match status" value="1"/>
</dbReference>
<evidence type="ECO:0000256" key="1">
    <source>
        <dbReference type="ARBA" id="ARBA00007274"/>
    </source>
</evidence>
<evidence type="ECO:0000259" key="3">
    <source>
        <dbReference type="Pfam" id="PF17836"/>
    </source>
</evidence>
<feature type="binding site" evidence="2">
    <location>
        <position position="75"/>
    </location>
    <ligand>
        <name>substrate</name>
    </ligand>
</feature>
<dbReference type="Proteomes" id="UP000886687">
    <property type="component" value="Unassembled WGS sequence"/>
</dbReference>
<dbReference type="InterPro" id="IPR011004">
    <property type="entry name" value="Trimer_LpxA-like_sf"/>
</dbReference>
<dbReference type="InterPro" id="IPR041561">
    <property type="entry name" value="PglD_N"/>
</dbReference>
<gene>
    <name evidence="4" type="ORF">JAZ04_01885</name>
</gene>
<comment type="similarity">
    <text evidence="1">Belongs to the transferase hexapeptide repeat family.</text>
</comment>
<dbReference type="InterPro" id="IPR020019">
    <property type="entry name" value="AcTrfase_PglD-like"/>
</dbReference>
<dbReference type="InterPro" id="IPR050179">
    <property type="entry name" value="Trans_hexapeptide_repeat"/>
</dbReference>
<feature type="domain" description="PglD N-terminal" evidence="3">
    <location>
        <begin position="11"/>
        <end position="82"/>
    </location>
</feature>
<dbReference type="Gene3D" id="2.160.10.10">
    <property type="entry name" value="Hexapeptide repeat proteins"/>
    <property type="match status" value="1"/>
</dbReference>
<sequence length="229" mass="23598">MSSQRSIKPMVIIGSGGHAFCLREIAALAGFNVIGAIDRTATDIQQVNGLPILGGDDLLLDSSFIQDHQFAVGIGNPVARNRYGDLLLRQGADCPPIINPSSYVSADASLGAGVLLMGMNAVNHGARLDDFVALDWQVTVGHGSHLGRAVFAGPGSRVAGDVECGKESYLGLGCQVIEKVSIGEHSVIGAGATVTRNIPANVVAVGSPAKVIKENPLNTDHSLGPKLSG</sequence>
<dbReference type="AlphaFoldDB" id="A0A9E4MZK2"/>
<dbReference type="CDD" id="cd03360">
    <property type="entry name" value="LbH_AT_putative"/>
    <property type="match status" value="1"/>
</dbReference>
<protein>
    <submittedName>
        <fullName evidence="4">NeuD/PglB/VioB family sugar acetyltransferase</fullName>
    </submittedName>
</protein>
<dbReference type="SUPFAM" id="SSF51161">
    <property type="entry name" value="Trimeric LpxA-like enzymes"/>
    <property type="match status" value="1"/>
</dbReference>
<dbReference type="Gene3D" id="3.40.50.20">
    <property type="match status" value="1"/>
</dbReference>
<evidence type="ECO:0000256" key="2">
    <source>
        <dbReference type="PIRSR" id="PIRSR620019-2"/>
    </source>
</evidence>
<evidence type="ECO:0000313" key="5">
    <source>
        <dbReference type="Proteomes" id="UP000886687"/>
    </source>
</evidence>
<organism evidence="4 5">
    <name type="scientific">Candidatus Thiodiazotropha lotti</name>
    <dbReference type="NCBI Taxonomy" id="2792787"/>
    <lineage>
        <taxon>Bacteria</taxon>
        <taxon>Pseudomonadati</taxon>
        <taxon>Pseudomonadota</taxon>
        <taxon>Gammaproteobacteria</taxon>
        <taxon>Chromatiales</taxon>
        <taxon>Sedimenticolaceae</taxon>
        <taxon>Candidatus Thiodiazotropha</taxon>
    </lineage>
</organism>
<dbReference type="EMBL" id="JAEPDI010000001">
    <property type="protein sequence ID" value="MCG7937594.1"/>
    <property type="molecule type" value="Genomic_DNA"/>
</dbReference>
<reference evidence="4" key="1">
    <citation type="journal article" date="2021" name="Proc. Natl. Acad. Sci. U.S.A.">
        <title>Global biogeography of chemosynthetic symbionts reveals both localized and globally distributed symbiont groups. .</title>
        <authorList>
            <person name="Osvatic J.T."/>
            <person name="Wilkins L.G.E."/>
            <person name="Leibrecht L."/>
            <person name="Leray M."/>
            <person name="Zauner S."/>
            <person name="Polzin J."/>
            <person name="Camacho Y."/>
            <person name="Gros O."/>
            <person name="van Gils J.A."/>
            <person name="Eisen J.A."/>
            <person name="Petersen J.M."/>
            <person name="Yuen B."/>
        </authorList>
    </citation>
    <scope>NUCLEOTIDE SEQUENCE</scope>
    <source>
        <strain evidence="4">MAGL173</strain>
    </source>
</reference>
<accession>A0A9E4MZK2</accession>
<dbReference type="PANTHER" id="PTHR43300">
    <property type="entry name" value="ACETYLTRANSFERASE"/>
    <property type="match status" value="1"/>
</dbReference>